<feature type="region of interest" description="Disordered" evidence="1">
    <location>
        <begin position="108"/>
        <end position="142"/>
    </location>
</feature>
<dbReference type="UCSC" id="T02E1.2">
    <property type="organism name" value="c. elegans"/>
</dbReference>
<dbReference type="Proteomes" id="UP000001940">
    <property type="component" value="Chromosome I"/>
</dbReference>
<dbReference type="Pfam" id="PF06542">
    <property type="entry name" value="PHA-1"/>
    <property type="match status" value="1"/>
</dbReference>
<dbReference type="eggNOG" id="ENOG502TGD9">
    <property type="taxonomic scope" value="Eukaryota"/>
</dbReference>
<dbReference type="STRING" id="6239.T02E1.2.1"/>
<name>O02293_CAEEL</name>
<dbReference type="HOGENOM" id="CLU_026260_0_0_1"/>
<dbReference type="InterPro" id="IPR009497">
    <property type="entry name" value="Regulator_protein_PHA-1"/>
</dbReference>
<evidence type="ECO:0000313" key="4">
    <source>
        <dbReference type="WormBase" id="T02E1.2"/>
    </source>
</evidence>
<evidence type="ECO:0000256" key="1">
    <source>
        <dbReference type="SAM" id="MobiDB-lite"/>
    </source>
</evidence>
<protein>
    <submittedName>
        <fullName evidence="2">Fungal_trans domain-containing protein</fullName>
    </submittedName>
</protein>
<proteinExistence type="evidence at protein level"/>
<dbReference type="PeptideAtlas" id="O02293"/>
<dbReference type="RefSeq" id="NP_492241.2">
    <property type="nucleotide sequence ID" value="NM_059840.5"/>
</dbReference>
<dbReference type="KEGG" id="cel:CELE_T02E1.2"/>
<dbReference type="AGR" id="WB:WBGene00011375"/>
<dbReference type="WormBase" id="T02E1.2">
    <property type="protein sequence ID" value="CE32480"/>
    <property type="gene ID" value="WBGene00011375"/>
</dbReference>
<dbReference type="CTD" id="172605"/>
<feature type="compositionally biased region" description="Acidic residues" evidence="1">
    <location>
        <begin position="120"/>
        <end position="132"/>
    </location>
</feature>
<dbReference type="OMA" id="FNMFRAN"/>
<dbReference type="EMBL" id="BX284601">
    <property type="protein sequence ID" value="CAB04663.2"/>
    <property type="molecule type" value="Genomic_DNA"/>
</dbReference>
<dbReference type="GeneID" id="172605"/>
<sequence length="568" mass="65931">METDLLDADECSENEKTLESIEKVFSASHLLVKILEFSSAQHRQKLYIAGSRSRQGDLKGFLDLRLVNQQFNEGVCIAVRKEFKHIQIDIDDNFVRCNYFTIGLHHKPPEPGNRENANVEGEDGNPVEEDEEMPAHEDLPSEDTEDVRFLVKFLRWLAGTFDPIVENFKVFDSWSFKPCSLPPSWADRLTVFISMHPDMEYCNCEQCIRIARNCKESFGPLSFRMVEDALRDQNISYGALTFTDAFLADIAIAYTISIDNRDRFDANRFIRDFGGIRVDELTFAVQTLATYRDERPKPQPLEVLQLILRLWEAKTVEFEIVKFMENDYYLQRCAWERSGAFTLAHFATYSFQHFDEFVHVVPYKFSGTLDRDLRNEIMPIFDLRIDPSEGPLRMGSNLSLLSLASQNNENSTFTWINQGRIAFNMFRANHYMFITSGIVEFRGMLGTANWLKFTIRDMMRSTWGPRGSNVTERGKTVYWINFMEDVGDCIQIVWSEHAKELLETNFPNLVVTMNSSHAFRNCSNRRAATYNDSKRPDVQKKPINTFYCTFYDSVRNNTTHMKLIQIAN</sequence>
<evidence type="ECO:0000313" key="2">
    <source>
        <dbReference type="EMBL" id="CAB04663.2"/>
    </source>
</evidence>
<dbReference type="FunCoup" id="O02293">
    <property type="interactions" value="376"/>
</dbReference>
<organism evidence="2 3">
    <name type="scientific">Caenorhabditis elegans</name>
    <dbReference type="NCBI Taxonomy" id="6239"/>
    <lineage>
        <taxon>Eukaryota</taxon>
        <taxon>Metazoa</taxon>
        <taxon>Ecdysozoa</taxon>
        <taxon>Nematoda</taxon>
        <taxon>Chromadorea</taxon>
        <taxon>Rhabditida</taxon>
        <taxon>Rhabditina</taxon>
        <taxon>Rhabditomorpha</taxon>
        <taxon>Rhabditoidea</taxon>
        <taxon>Rhabditidae</taxon>
        <taxon>Peloderinae</taxon>
        <taxon>Caenorhabditis</taxon>
    </lineage>
</organism>
<reference evidence="2 3" key="1">
    <citation type="journal article" date="1998" name="Science">
        <title>Genome sequence of the nematode C. elegans: a platform for investigating biology.</title>
        <authorList>
            <consortium name="The C. elegans sequencing consortium"/>
            <person name="Sulson J.E."/>
            <person name="Waterston R."/>
        </authorList>
    </citation>
    <scope>NUCLEOTIDE SEQUENCE [LARGE SCALE GENOMIC DNA]</scope>
    <source>
        <strain evidence="2 3">Bristol N2</strain>
    </source>
</reference>
<dbReference type="Bgee" id="WBGene00011375">
    <property type="expression patterns" value="Expressed in germ line (C elegans) and 4 other cell types or tissues"/>
</dbReference>
<dbReference type="InParanoid" id="O02293"/>
<dbReference type="AlphaFoldDB" id="O02293"/>
<dbReference type="PaxDb" id="6239-T02E1.2"/>
<dbReference type="PIR" id="T24362">
    <property type="entry name" value="T24362"/>
</dbReference>
<dbReference type="OrthoDB" id="5847707at2759"/>
<evidence type="ECO:0007829" key="5">
    <source>
        <dbReference type="PeptideAtlas" id="O02293"/>
    </source>
</evidence>
<keyword evidence="5" id="KW-1267">Proteomics identification</keyword>
<gene>
    <name evidence="2" type="ORF">CELE_T02E1.2</name>
    <name evidence="2 4" type="ORF">T02E1.2</name>
</gene>
<accession>O02293</accession>
<keyword evidence="3" id="KW-1185">Reference proteome</keyword>
<evidence type="ECO:0000313" key="3">
    <source>
        <dbReference type="Proteomes" id="UP000001940"/>
    </source>
</evidence>